<dbReference type="Gene3D" id="3.40.50.720">
    <property type="entry name" value="NAD(P)-binding Rossmann-like Domain"/>
    <property type="match status" value="1"/>
</dbReference>
<dbReference type="InterPro" id="IPR016102">
    <property type="entry name" value="Succinyl-CoA_synth-like"/>
</dbReference>
<evidence type="ECO:0000256" key="2">
    <source>
        <dbReference type="ARBA" id="ARBA00060888"/>
    </source>
</evidence>
<dbReference type="InterPro" id="IPR013815">
    <property type="entry name" value="ATP_grasp_subdomain_1"/>
</dbReference>
<gene>
    <name evidence="5" type="ORF">ICI42_22105</name>
</gene>
<dbReference type="SUPFAM" id="SSF52210">
    <property type="entry name" value="Succinyl-CoA synthetase domains"/>
    <property type="match status" value="2"/>
</dbReference>
<evidence type="ECO:0000256" key="3">
    <source>
        <dbReference type="PROSITE-ProRule" id="PRU00409"/>
    </source>
</evidence>
<dbReference type="GO" id="GO:0006099">
    <property type="term" value="P:tricarboxylic acid cycle"/>
    <property type="evidence" value="ECO:0007669"/>
    <property type="project" value="UniProtKB-KW"/>
</dbReference>
<dbReference type="InterPro" id="IPR003781">
    <property type="entry name" value="CoA-bd"/>
</dbReference>
<dbReference type="SUPFAM" id="SSF56059">
    <property type="entry name" value="Glutathione synthetase ATP-binding domain-like"/>
    <property type="match status" value="1"/>
</dbReference>
<comment type="caution">
    <text evidence="5">The sequence shown here is derived from an EMBL/GenBank/DDBJ whole genome shotgun (WGS) entry which is preliminary data.</text>
</comment>
<accession>A0A8J6U0B5</accession>
<dbReference type="PANTHER" id="PTHR42793:SF4">
    <property type="entry name" value="BLL6376 PROTEIN"/>
    <property type="match status" value="1"/>
</dbReference>
<dbReference type="PANTHER" id="PTHR42793">
    <property type="entry name" value="COA BINDING DOMAIN CONTAINING PROTEIN"/>
    <property type="match status" value="1"/>
</dbReference>
<evidence type="ECO:0000259" key="4">
    <source>
        <dbReference type="PROSITE" id="PS50975"/>
    </source>
</evidence>
<keyword evidence="1" id="KW-0816">Tricarboxylic acid cycle</keyword>
<dbReference type="GO" id="GO:0016874">
    <property type="term" value="F:ligase activity"/>
    <property type="evidence" value="ECO:0007669"/>
    <property type="project" value="UniProtKB-KW"/>
</dbReference>
<proteinExistence type="inferred from homology"/>
<dbReference type="EMBL" id="JACVVX010000012">
    <property type="protein sequence ID" value="MBD0417339.1"/>
    <property type="molecule type" value="Genomic_DNA"/>
</dbReference>
<feature type="domain" description="ATP-grasp" evidence="4">
    <location>
        <begin position="496"/>
        <end position="532"/>
    </location>
</feature>
<sequence length="706" mass="74183">MTLPLTRHTDGTLGGLDYILSPRSIAIIGASSDENRVGGRTLRHLRQSRFDGPVYAINPSRSEVQGFKAYPHIGDVTGPVDCAVVAVPATDAVAVVRECAASGVRSVVLFSAGFAELGPSGKAAQDELSDIARTSGMRILGPNCMGAYNAGTGAYVTFANTFISGYDETRNVALVSQSGGIGSHLATIAQNRGLIFGNFVTTGNECDVEIGEVIGRFAADPSVKVIVAYIEGVRSAKNFVAALELAHSNRKPVIVLKVGQSEEGAKIASSHTASLAGFDAGYEAIFQKYGVYRARTIDEMLDVAYVCSRGVFPSTKRAAVMSLSGGAAVQIADLAVEKGLDLPAFPQEVQRKLVEISPSASTNNPTDLTANVVNRPEMFEACLELMSSDCEMVMAFVTVAIQAQGLAQPLLDAVRRVRTRNPRSVLLICGVAPPEIVREYENSGCLVFEEMARAVNALAALADISAGFSRTLEHHAADLGFLKLPVGVQLNEVDAKAVLNGIGIQTPREKVVESADVARFATESIAFPLVVKVISPDIQHKTDVGGVVLGVASAEATADAIDRISASVRRALPEARIDGYLLSEMVPKGIECIVGVTADPKFGPMIMFGLGGVAVEVFKDVTYRLAPVSRAGAMEMIRDIRGYPLLAGHRGAPAADLEALAVAIAAVSQLAARNADHIATVEINPLLVFPAGQGVMALDALIATDG</sequence>
<comment type="similarity">
    <text evidence="2">In the N-terminal section; belongs to the acetate CoA ligase alpha subunit family.</text>
</comment>
<organism evidence="5 6">
    <name type="scientific">Oryzicola mucosus</name>
    <dbReference type="NCBI Taxonomy" id="2767425"/>
    <lineage>
        <taxon>Bacteria</taxon>
        <taxon>Pseudomonadati</taxon>
        <taxon>Pseudomonadota</taxon>
        <taxon>Alphaproteobacteria</taxon>
        <taxon>Hyphomicrobiales</taxon>
        <taxon>Phyllobacteriaceae</taxon>
        <taxon>Oryzicola</taxon>
    </lineage>
</organism>
<dbReference type="Proteomes" id="UP000643405">
    <property type="component" value="Unassembled WGS sequence"/>
</dbReference>
<dbReference type="AlphaFoldDB" id="A0A8J6U0B5"/>
<dbReference type="Gene3D" id="3.30.470.20">
    <property type="entry name" value="ATP-grasp fold, B domain"/>
    <property type="match status" value="1"/>
</dbReference>
<dbReference type="Gene3D" id="3.30.1490.20">
    <property type="entry name" value="ATP-grasp fold, A domain"/>
    <property type="match status" value="1"/>
</dbReference>
<dbReference type="Pfam" id="PF13380">
    <property type="entry name" value="CoA_binding_2"/>
    <property type="match status" value="1"/>
</dbReference>
<dbReference type="FunFam" id="3.30.1490.20:FF:000020">
    <property type="entry name" value="Protein lysine acetyltransferase"/>
    <property type="match status" value="1"/>
</dbReference>
<evidence type="ECO:0000256" key="1">
    <source>
        <dbReference type="ARBA" id="ARBA00022532"/>
    </source>
</evidence>
<keyword evidence="6" id="KW-1185">Reference proteome</keyword>
<reference evidence="5" key="1">
    <citation type="submission" date="2020-09" db="EMBL/GenBank/DDBJ databases">
        <title>Genome seq and assembly of Tianweitania sp.</title>
        <authorList>
            <person name="Chhetri G."/>
        </authorList>
    </citation>
    <scope>NUCLEOTIDE SEQUENCE</scope>
    <source>
        <strain evidence="5">Rool2</strain>
    </source>
</reference>
<dbReference type="InterPro" id="IPR036291">
    <property type="entry name" value="NAD(P)-bd_dom_sf"/>
</dbReference>
<keyword evidence="3" id="KW-0067">ATP-binding</keyword>
<dbReference type="SUPFAM" id="SSF51735">
    <property type="entry name" value="NAD(P)-binding Rossmann-fold domains"/>
    <property type="match status" value="1"/>
</dbReference>
<keyword evidence="3" id="KW-0547">Nucleotide-binding</keyword>
<dbReference type="InterPro" id="IPR011761">
    <property type="entry name" value="ATP-grasp"/>
</dbReference>
<protein>
    <submittedName>
        <fullName evidence="5">Acetate--CoA ligase family protein</fullName>
    </submittedName>
</protein>
<name>A0A8J6U0B5_9HYPH</name>
<dbReference type="InterPro" id="IPR032875">
    <property type="entry name" value="Succ_CoA_lig_flav_dom"/>
</dbReference>
<dbReference type="GO" id="GO:0005524">
    <property type="term" value="F:ATP binding"/>
    <property type="evidence" value="ECO:0007669"/>
    <property type="project" value="UniProtKB-UniRule"/>
</dbReference>
<dbReference type="RefSeq" id="WP_188166780.1">
    <property type="nucleotide sequence ID" value="NZ_JACVVX010000012.1"/>
</dbReference>
<keyword evidence="5" id="KW-0436">Ligase</keyword>
<evidence type="ECO:0000313" key="5">
    <source>
        <dbReference type="EMBL" id="MBD0417339.1"/>
    </source>
</evidence>
<evidence type="ECO:0000313" key="6">
    <source>
        <dbReference type="Proteomes" id="UP000643405"/>
    </source>
</evidence>
<dbReference type="PROSITE" id="PS50975">
    <property type="entry name" value="ATP_GRASP"/>
    <property type="match status" value="1"/>
</dbReference>
<dbReference type="GO" id="GO:0046872">
    <property type="term" value="F:metal ion binding"/>
    <property type="evidence" value="ECO:0007669"/>
    <property type="project" value="InterPro"/>
</dbReference>
<dbReference type="Gene3D" id="3.40.50.261">
    <property type="entry name" value="Succinyl-CoA synthetase domains"/>
    <property type="match status" value="2"/>
</dbReference>
<dbReference type="Pfam" id="PF13549">
    <property type="entry name" value="ATP-grasp_5"/>
    <property type="match status" value="1"/>
</dbReference>
<dbReference type="SMART" id="SM00881">
    <property type="entry name" value="CoA_binding"/>
    <property type="match status" value="1"/>
</dbReference>
<dbReference type="Pfam" id="PF13607">
    <property type="entry name" value="Succ_CoA_lig"/>
    <property type="match status" value="1"/>
</dbReference>